<dbReference type="OrthoDB" id="407658at2759"/>
<keyword evidence="3" id="KW-0808">Transferase</keyword>
<dbReference type="PANTHER" id="PTHR31306">
    <property type="entry name" value="ALPHA-1,6-MANNOSYLTRANSFERASE MNN11-RELATED"/>
    <property type="match status" value="1"/>
</dbReference>
<dbReference type="GO" id="GO:0006487">
    <property type="term" value="P:protein N-linked glycosylation"/>
    <property type="evidence" value="ECO:0007669"/>
    <property type="project" value="TreeGrafter"/>
</dbReference>
<dbReference type="InterPro" id="IPR008630">
    <property type="entry name" value="Glyco_trans_34"/>
</dbReference>
<name>A0A6H0XPZ6_9PEZI</name>
<keyword evidence="5" id="KW-0812">Transmembrane</keyword>
<reference evidence="6 7" key="1">
    <citation type="journal article" date="2016" name="Sci. Rep.">
        <title>Peltaster fructicola genome reveals evolution from an invasive phytopathogen to an ectophytic parasite.</title>
        <authorList>
            <person name="Xu C."/>
            <person name="Chen H."/>
            <person name="Gleason M.L."/>
            <person name="Xu J.R."/>
            <person name="Liu H."/>
            <person name="Zhang R."/>
            <person name="Sun G."/>
        </authorList>
    </citation>
    <scope>NUCLEOTIDE SEQUENCE [LARGE SCALE GENOMIC DNA]</scope>
    <source>
        <strain evidence="6 7">LNHT1506</strain>
    </source>
</reference>
<keyword evidence="5" id="KW-0472">Membrane</keyword>
<comment type="similarity">
    <text evidence="1">Belongs to the glycosyltransferase 34 family.</text>
</comment>
<dbReference type="GO" id="GO:0016757">
    <property type="term" value="F:glycosyltransferase activity"/>
    <property type="evidence" value="ECO:0007669"/>
    <property type="project" value="UniProtKB-KW"/>
</dbReference>
<keyword evidence="7" id="KW-1185">Reference proteome</keyword>
<feature type="region of interest" description="Disordered" evidence="4">
    <location>
        <begin position="83"/>
        <end position="110"/>
    </location>
</feature>
<evidence type="ECO:0000313" key="6">
    <source>
        <dbReference type="EMBL" id="QIW96704.1"/>
    </source>
</evidence>
<dbReference type="GO" id="GO:0000139">
    <property type="term" value="C:Golgi membrane"/>
    <property type="evidence" value="ECO:0007669"/>
    <property type="project" value="TreeGrafter"/>
</dbReference>
<dbReference type="SUPFAM" id="SSF53448">
    <property type="entry name" value="Nucleotide-diphospho-sugar transferases"/>
    <property type="match status" value="1"/>
</dbReference>
<dbReference type="EMBL" id="CP051140">
    <property type="protein sequence ID" value="QIW96704.1"/>
    <property type="molecule type" value="Genomic_DNA"/>
</dbReference>
<feature type="compositionally biased region" description="Low complexity" evidence="4">
    <location>
        <begin position="606"/>
        <end position="617"/>
    </location>
</feature>
<evidence type="ECO:0000256" key="3">
    <source>
        <dbReference type="ARBA" id="ARBA00022679"/>
    </source>
</evidence>
<evidence type="ECO:0000313" key="7">
    <source>
        <dbReference type="Proteomes" id="UP000503462"/>
    </source>
</evidence>
<dbReference type="AlphaFoldDB" id="A0A6H0XPZ6"/>
<keyword evidence="2" id="KW-0328">Glycosyltransferase</keyword>
<feature type="compositionally biased region" description="Basic and acidic residues" evidence="4">
    <location>
        <begin position="1"/>
        <end position="12"/>
    </location>
</feature>
<evidence type="ECO:0000256" key="5">
    <source>
        <dbReference type="SAM" id="Phobius"/>
    </source>
</evidence>
<feature type="region of interest" description="Disordered" evidence="4">
    <location>
        <begin position="1"/>
        <end position="29"/>
    </location>
</feature>
<feature type="compositionally biased region" description="Low complexity" evidence="4">
    <location>
        <begin position="631"/>
        <end position="640"/>
    </location>
</feature>
<evidence type="ECO:0000256" key="4">
    <source>
        <dbReference type="SAM" id="MobiDB-lite"/>
    </source>
</evidence>
<proteinExistence type="inferred from homology"/>
<organism evidence="6 7">
    <name type="scientific">Peltaster fructicola</name>
    <dbReference type="NCBI Taxonomy" id="286661"/>
    <lineage>
        <taxon>Eukaryota</taxon>
        <taxon>Fungi</taxon>
        <taxon>Dikarya</taxon>
        <taxon>Ascomycota</taxon>
        <taxon>Pezizomycotina</taxon>
        <taxon>Dothideomycetes</taxon>
        <taxon>Dothideomycetes incertae sedis</taxon>
        <taxon>Peltaster</taxon>
    </lineage>
</organism>
<feature type="region of interest" description="Disordered" evidence="4">
    <location>
        <begin position="592"/>
        <end position="640"/>
    </location>
</feature>
<evidence type="ECO:0000256" key="2">
    <source>
        <dbReference type="ARBA" id="ARBA00022676"/>
    </source>
</evidence>
<keyword evidence="5" id="KW-1133">Transmembrane helix</keyword>
<accession>A0A6H0XPZ6</accession>
<dbReference type="PANTHER" id="PTHR31306:SF8">
    <property type="entry name" value="GLYCOSYLTRANSFERASE FAMILY 34 PROTEIN"/>
    <property type="match status" value="1"/>
</dbReference>
<sequence>MTSWRRSSDRSHRSASPATPPVPISPTNLPQWLLPGKGKAVIPPGKYKILLAALGCIMLGWLMTSMLSPELQESPQQPFEHTYTASTGYLNDPTGFGADVPSNRTQHASEVPTIKGALEDLHKAMSDKISGWRGHTPHNGVPSNVSALSEPKVNTTLSTGEYILDGQTDDERLGARTRIGKCTMLFNGNSLWERAIKSHEAHNKLHGYRLHVLRQEIFDGVWNKIAYILSLILRELAKPESEQLEWLLWVDADTILLNPHIPIEAFLPPAGSEFEHVHLLYSNDWNGLNSGVFPIRVNKWSAELLSAILAFRYYRPDEPLTFREQSAMDIVMKEPKFSKNIVQLPQRWFNAYMGEHNETLAPHQIRRGDMLVHFAGVIERDKFMAIWLDRAEEHMDDWEIPYKSTSYPQEIRDFWAAVRSAREGQRSEIGKARLAATELMTEVDGLIGSFGERLSGDQLDSIKKAKSALGDFMGKGENSEDLAGMDVLKSKLEAVSTQLQTAKKESHKVLLASAHEAIFAGEKDLLEFGFYKGKSNHEADEIDNAVKSLKEMVLSAEDKWDRQKISSAVNGLTAARGRLKEKSAAIAEQEAEMAEKKAEEAEKSKALQAAQALAAAEDIQGESGHHDTDVPDAVPDPVVI</sequence>
<protein>
    <recommendedName>
        <fullName evidence="8">Glycosyltransferase family 34 protein</fullName>
    </recommendedName>
</protein>
<dbReference type="InterPro" id="IPR029044">
    <property type="entry name" value="Nucleotide-diphossugar_trans"/>
</dbReference>
<dbReference type="Pfam" id="PF05637">
    <property type="entry name" value="Glyco_transf_34"/>
    <property type="match status" value="1"/>
</dbReference>
<evidence type="ECO:0000256" key="1">
    <source>
        <dbReference type="ARBA" id="ARBA00005664"/>
    </source>
</evidence>
<feature type="transmembrane region" description="Helical" evidence="5">
    <location>
        <begin position="49"/>
        <end position="67"/>
    </location>
</feature>
<dbReference type="Gene3D" id="3.90.550.10">
    <property type="entry name" value="Spore Coat Polysaccharide Biosynthesis Protein SpsA, Chain A"/>
    <property type="match status" value="1"/>
</dbReference>
<gene>
    <name evidence="6" type="ORF">AMS68_002222</name>
</gene>
<feature type="compositionally biased region" description="Basic and acidic residues" evidence="4">
    <location>
        <begin position="593"/>
        <end position="605"/>
    </location>
</feature>
<dbReference type="Proteomes" id="UP000503462">
    <property type="component" value="Chromosome 2"/>
</dbReference>
<evidence type="ECO:0008006" key="8">
    <source>
        <dbReference type="Google" id="ProtNLM"/>
    </source>
</evidence>